<comment type="caution">
    <text evidence="1">The sequence shown here is derived from an EMBL/GenBank/DDBJ whole genome shotgun (WGS) entry which is preliminary data.</text>
</comment>
<dbReference type="AlphaFoldDB" id="A0A3M6TN12"/>
<protein>
    <submittedName>
        <fullName evidence="1">Uncharacterized protein</fullName>
    </submittedName>
</protein>
<name>A0A3M6TN12_POCDA</name>
<evidence type="ECO:0000313" key="2">
    <source>
        <dbReference type="Proteomes" id="UP000275408"/>
    </source>
</evidence>
<sequence>MSSNGTSKDNCITQMWNTNPAILKNATKYLPQKKGNVPKRHEIFKPSEIRDKATPLYLLDTYNTREKDIATATPKNKICVTIQKGKPQTSPCLDFQSVTY</sequence>
<accession>A0A3M6TN12</accession>
<dbReference type="Proteomes" id="UP000275408">
    <property type="component" value="Unassembled WGS sequence"/>
</dbReference>
<proteinExistence type="predicted"/>
<reference evidence="1 2" key="1">
    <citation type="journal article" date="2018" name="Sci. Rep.">
        <title>Comparative analysis of the Pocillopora damicornis genome highlights role of immune system in coral evolution.</title>
        <authorList>
            <person name="Cunning R."/>
            <person name="Bay R.A."/>
            <person name="Gillette P."/>
            <person name="Baker A.C."/>
            <person name="Traylor-Knowles N."/>
        </authorList>
    </citation>
    <scope>NUCLEOTIDE SEQUENCE [LARGE SCALE GENOMIC DNA]</scope>
    <source>
        <strain evidence="1">RSMAS</strain>
        <tissue evidence="1">Whole animal</tissue>
    </source>
</reference>
<dbReference type="EMBL" id="RCHS01003305">
    <property type="protein sequence ID" value="RMX42711.1"/>
    <property type="molecule type" value="Genomic_DNA"/>
</dbReference>
<keyword evidence="2" id="KW-1185">Reference proteome</keyword>
<evidence type="ECO:0000313" key="1">
    <source>
        <dbReference type="EMBL" id="RMX42711.1"/>
    </source>
</evidence>
<gene>
    <name evidence="1" type="ORF">pdam_00021398</name>
</gene>
<organism evidence="1 2">
    <name type="scientific">Pocillopora damicornis</name>
    <name type="common">Cauliflower coral</name>
    <name type="synonym">Millepora damicornis</name>
    <dbReference type="NCBI Taxonomy" id="46731"/>
    <lineage>
        <taxon>Eukaryota</taxon>
        <taxon>Metazoa</taxon>
        <taxon>Cnidaria</taxon>
        <taxon>Anthozoa</taxon>
        <taxon>Hexacorallia</taxon>
        <taxon>Scleractinia</taxon>
        <taxon>Astrocoeniina</taxon>
        <taxon>Pocilloporidae</taxon>
        <taxon>Pocillopora</taxon>
    </lineage>
</organism>